<name>A0A3M9XCR9_9HYPH</name>
<reference evidence="1 2" key="1">
    <citation type="journal article" date="2018" name="Mol. Plant Microbe Interact.">
        <title>Taxonomically Different Co-Microsymbionts of a Relict Legume, Oxytropis popoviana, Have Complementary Sets of Symbiotic Genes and Together Increase the Efficiency of Plant Nodulation.</title>
        <authorList>
            <person name="Safronova V."/>
            <person name="Belimov A."/>
            <person name="Sazanova A."/>
            <person name="Chirak E."/>
            <person name="Verkhozina A."/>
            <person name="Kuznetsova I."/>
            <person name="Andronov E."/>
            <person name="Puhalsky J."/>
            <person name="Tikhonovich I."/>
        </authorList>
    </citation>
    <scope>NUCLEOTIDE SEQUENCE [LARGE SCALE GENOMIC DNA]</scope>
    <source>
        <strain evidence="1 2">Opo-235</strain>
    </source>
</reference>
<dbReference type="AlphaFoldDB" id="A0A3M9XCR9"/>
<protein>
    <submittedName>
        <fullName evidence="1">Uncharacterized protein</fullName>
    </submittedName>
</protein>
<evidence type="ECO:0000313" key="1">
    <source>
        <dbReference type="EMBL" id="RNJ45827.1"/>
    </source>
</evidence>
<accession>A0A3M9XCR9</accession>
<organism evidence="1 2">
    <name type="scientific">Mesorhizobium japonicum</name>
    <dbReference type="NCBI Taxonomy" id="2066070"/>
    <lineage>
        <taxon>Bacteria</taxon>
        <taxon>Pseudomonadati</taxon>
        <taxon>Pseudomonadota</taxon>
        <taxon>Alphaproteobacteria</taxon>
        <taxon>Hyphomicrobiales</taxon>
        <taxon>Phyllobacteriaceae</taxon>
        <taxon>Mesorhizobium</taxon>
    </lineage>
</organism>
<gene>
    <name evidence="1" type="ORF">DNR46_10215</name>
</gene>
<dbReference type="Proteomes" id="UP000275436">
    <property type="component" value="Unassembled WGS sequence"/>
</dbReference>
<dbReference type="RefSeq" id="WP_123167743.1">
    <property type="nucleotide sequence ID" value="NZ_QKOD01000002.1"/>
</dbReference>
<evidence type="ECO:0000313" key="2">
    <source>
        <dbReference type="Proteomes" id="UP000275436"/>
    </source>
</evidence>
<comment type="caution">
    <text evidence="1">The sequence shown here is derived from an EMBL/GenBank/DDBJ whole genome shotgun (WGS) entry which is preliminary data.</text>
</comment>
<proteinExistence type="predicted"/>
<dbReference type="EMBL" id="QKOD01000002">
    <property type="protein sequence ID" value="RNJ45827.1"/>
    <property type="molecule type" value="Genomic_DNA"/>
</dbReference>
<sequence>MNDPAGKLLFAELLRRGADEVVDEFPHDDLEKLAMQIEEDTDAYEEGADTARAIAAELRRRSAAGVRKWSGPASQDLN</sequence>